<name>A0A7D9LHN0_PARCT</name>
<evidence type="ECO:0000313" key="1">
    <source>
        <dbReference type="EMBL" id="CAB4033049.1"/>
    </source>
</evidence>
<proteinExistence type="predicted"/>
<dbReference type="Proteomes" id="UP001152795">
    <property type="component" value="Unassembled WGS sequence"/>
</dbReference>
<comment type="caution">
    <text evidence="1">The sequence shown here is derived from an EMBL/GenBank/DDBJ whole genome shotgun (WGS) entry which is preliminary data.</text>
</comment>
<evidence type="ECO:0000313" key="2">
    <source>
        <dbReference type="Proteomes" id="UP001152795"/>
    </source>
</evidence>
<dbReference type="AlphaFoldDB" id="A0A7D9LHN0"/>
<protein>
    <submittedName>
        <fullName evidence="1">Uncharacterized protein</fullName>
    </submittedName>
</protein>
<organism evidence="1 2">
    <name type="scientific">Paramuricea clavata</name>
    <name type="common">Red gorgonian</name>
    <name type="synonym">Violescent sea-whip</name>
    <dbReference type="NCBI Taxonomy" id="317549"/>
    <lineage>
        <taxon>Eukaryota</taxon>
        <taxon>Metazoa</taxon>
        <taxon>Cnidaria</taxon>
        <taxon>Anthozoa</taxon>
        <taxon>Octocorallia</taxon>
        <taxon>Malacalcyonacea</taxon>
        <taxon>Plexauridae</taxon>
        <taxon>Paramuricea</taxon>
    </lineage>
</organism>
<dbReference type="EMBL" id="CACRXK020018915">
    <property type="protein sequence ID" value="CAB4033049.1"/>
    <property type="molecule type" value="Genomic_DNA"/>
</dbReference>
<accession>A0A7D9LHN0</accession>
<feature type="non-terminal residue" evidence="1">
    <location>
        <position position="140"/>
    </location>
</feature>
<reference evidence="1" key="1">
    <citation type="submission" date="2020-04" db="EMBL/GenBank/DDBJ databases">
        <authorList>
            <person name="Alioto T."/>
            <person name="Alioto T."/>
            <person name="Gomez Garrido J."/>
        </authorList>
    </citation>
    <scope>NUCLEOTIDE SEQUENCE</scope>
    <source>
        <strain evidence="1">A484AB</strain>
    </source>
</reference>
<keyword evidence="2" id="KW-1185">Reference proteome</keyword>
<gene>
    <name evidence="1" type="ORF">PACLA_8A030444</name>
</gene>
<sequence length="140" mass="16664">NKQEVIPQLKFTMVSKVLVMILFMVAIDEAIGAWPCSTNCWHKDWKKRDSESRRSGMYHKRCSYIHYWRYKSIRWKDGRCYCYGPPRCVRAPVVTCASNCWHNDWNKRDQRARAAGQYNKRCSYGYHWGGRCYCFGSPIC</sequence>